<name>X1RKZ2_9ZZZZ</name>
<keyword evidence="1" id="KW-0812">Transmembrane</keyword>
<reference evidence="2" key="1">
    <citation type="journal article" date="2014" name="Front. Microbiol.">
        <title>High frequency of phylogenetically diverse reductive dehalogenase-homologous genes in deep subseafloor sedimentary metagenomes.</title>
        <authorList>
            <person name="Kawai M."/>
            <person name="Futagami T."/>
            <person name="Toyoda A."/>
            <person name="Takaki Y."/>
            <person name="Nishi S."/>
            <person name="Hori S."/>
            <person name="Arai W."/>
            <person name="Tsubouchi T."/>
            <person name="Morono Y."/>
            <person name="Uchiyama I."/>
            <person name="Ito T."/>
            <person name="Fujiyama A."/>
            <person name="Inagaki F."/>
            <person name="Takami H."/>
        </authorList>
    </citation>
    <scope>NUCLEOTIDE SEQUENCE</scope>
    <source>
        <strain evidence="2">Expedition CK06-06</strain>
    </source>
</reference>
<feature type="non-terminal residue" evidence="2">
    <location>
        <position position="1"/>
    </location>
</feature>
<gene>
    <name evidence="2" type="ORF">S06H3_55155</name>
</gene>
<evidence type="ECO:0000256" key="1">
    <source>
        <dbReference type="SAM" id="Phobius"/>
    </source>
</evidence>
<dbReference type="EMBL" id="BARV01035335">
    <property type="protein sequence ID" value="GAI56209.1"/>
    <property type="molecule type" value="Genomic_DNA"/>
</dbReference>
<organism evidence="2">
    <name type="scientific">marine sediment metagenome</name>
    <dbReference type="NCBI Taxonomy" id="412755"/>
    <lineage>
        <taxon>unclassified sequences</taxon>
        <taxon>metagenomes</taxon>
        <taxon>ecological metagenomes</taxon>
    </lineage>
</organism>
<dbReference type="AlphaFoldDB" id="X1RKZ2"/>
<protein>
    <recommendedName>
        <fullName evidence="3">ResB-like domain-containing protein</fullName>
    </recommendedName>
</protein>
<evidence type="ECO:0000313" key="2">
    <source>
        <dbReference type="EMBL" id="GAI56209.1"/>
    </source>
</evidence>
<evidence type="ECO:0008006" key="3">
    <source>
        <dbReference type="Google" id="ProtNLM"/>
    </source>
</evidence>
<comment type="caution">
    <text evidence="2">The sequence shown here is derived from an EMBL/GenBank/DDBJ whole genome shotgun (WGS) entry which is preliminary data.</text>
</comment>
<accession>X1RKZ2</accession>
<proteinExistence type="predicted"/>
<feature type="transmembrane region" description="Helical" evidence="1">
    <location>
        <begin position="53"/>
        <end position="76"/>
    </location>
</feature>
<keyword evidence="1" id="KW-0472">Membrane</keyword>
<keyword evidence="1" id="KW-1133">Transmembrane helix</keyword>
<sequence>GNKLSLIDNYFSYKPIDDKYHFLVNGYANAWYIDPEEMGDTFEIMLYFRPQRIYYLGVFISIATFIGFIIFIILGFKRRKYKKSLENK</sequence>